<dbReference type="GO" id="GO:0006207">
    <property type="term" value="P:'de novo' pyrimidine nucleobase biosynthetic process"/>
    <property type="evidence" value="ECO:0007669"/>
    <property type="project" value="InterPro"/>
</dbReference>
<dbReference type="AlphaFoldDB" id="A0A644WSS4"/>
<reference evidence="10" key="1">
    <citation type="submission" date="2019-08" db="EMBL/GenBank/DDBJ databases">
        <authorList>
            <person name="Kucharzyk K."/>
            <person name="Murdoch R.W."/>
            <person name="Higgins S."/>
            <person name="Loffler F."/>
        </authorList>
    </citation>
    <scope>NUCLEOTIDE SEQUENCE</scope>
</reference>
<keyword evidence="7" id="KW-0594">Phospholipid biosynthesis</keyword>
<dbReference type="PROSITE" id="PS00912">
    <property type="entry name" value="DHODEHASE_2"/>
    <property type="match status" value="1"/>
</dbReference>
<comment type="catalytic activity">
    <reaction evidence="9">
        <text>sn-glycerol 1-phosphate + (2E,6E,10E)-geranylgeranyl diphosphate = sn-3-O-(geranylgeranyl)glycerol 1-phosphate + diphosphate</text>
        <dbReference type="Rhea" id="RHEA:23404"/>
        <dbReference type="ChEBI" id="CHEBI:33019"/>
        <dbReference type="ChEBI" id="CHEBI:57677"/>
        <dbReference type="ChEBI" id="CHEBI:57685"/>
        <dbReference type="ChEBI" id="CHEBI:58756"/>
        <dbReference type="EC" id="2.5.1.41"/>
    </reaction>
</comment>
<proteinExistence type="inferred from homology"/>
<keyword evidence="6" id="KW-0443">Lipid metabolism</keyword>
<accession>A0A644WSS4</accession>
<dbReference type="PANTHER" id="PTHR21235:SF22">
    <property type="entry name" value="GERANYLGERANYLGLYCERYL PHOSPHATE SYNTHASE"/>
    <property type="match status" value="1"/>
</dbReference>
<keyword evidence="2" id="KW-0444">Lipid biosynthesis</keyword>
<organism evidence="10">
    <name type="scientific">bioreactor metagenome</name>
    <dbReference type="NCBI Taxonomy" id="1076179"/>
    <lineage>
        <taxon>unclassified sequences</taxon>
        <taxon>metagenomes</taxon>
        <taxon>ecological metagenomes</taxon>
    </lineage>
</organism>
<dbReference type="InterPro" id="IPR010946">
    <property type="entry name" value="GGGP_synth"/>
</dbReference>
<dbReference type="SUPFAM" id="SSF51395">
    <property type="entry name" value="FMN-linked oxidoreductases"/>
    <property type="match status" value="1"/>
</dbReference>
<evidence type="ECO:0000256" key="7">
    <source>
        <dbReference type="ARBA" id="ARBA00023209"/>
    </source>
</evidence>
<evidence type="ECO:0000256" key="6">
    <source>
        <dbReference type="ARBA" id="ARBA00023098"/>
    </source>
</evidence>
<comment type="caution">
    <text evidence="10">The sequence shown here is derived from an EMBL/GenBank/DDBJ whole genome shotgun (WGS) entry which is preliminary data.</text>
</comment>
<dbReference type="GO" id="GO:0000107">
    <property type="term" value="F:imidazoleglycerol-phosphate synthase activity"/>
    <property type="evidence" value="ECO:0007669"/>
    <property type="project" value="TreeGrafter"/>
</dbReference>
<dbReference type="GO" id="GO:0016627">
    <property type="term" value="F:oxidoreductase activity, acting on the CH-CH group of donors"/>
    <property type="evidence" value="ECO:0007669"/>
    <property type="project" value="InterPro"/>
</dbReference>
<evidence type="ECO:0000256" key="4">
    <source>
        <dbReference type="ARBA" id="ARBA00022723"/>
    </source>
</evidence>
<evidence type="ECO:0000313" key="10">
    <source>
        <dbReference type="EMBL" id="MPM06910.1"/>
    </source>
</evidence>
<dbReference type="GO" id="GO:0000287">
    <property type="term" value="F:magnesium ion binding"/>
    <property type="evidence" value="ECO:0007669"/>
    <property type="project" value="InterPro"/>
</dbReference>
<name>A0A644WSS4_9ZZZZ</name>
<dbReference type="GO" id="GO:0008654">
    <property type="term" value="P:phospholipid biosynthetic process"/>
    <property type="evidence" value="ECO:0007669"/>
    <property type="project" value="UniProtKB-KW"/>
</dbReference>
<protein>
    <recommendedName>
        <fullName evidence="1">phosphoglycerol geranylgeranyltransferase</fullName>
        <ecNumber evidence="1">2.5.1.41</ecNumber>
    </recommendedName>
</protein>
<sequence>MQKQNQIYDLFLKPQKRVIILIDPDKFNRVKCGKQLAGLSDYADLILVGGSLLSATRTEDVISQMRGMTSLPVVLFPGNAMQVTDKADAILFLQLISGRNPEFLISQHVHAAPLISRTDLEVIPTSYILVDGGRRTSVEYISQSMPVPADKPDIAAATALAGKYLGHKLIYLEAGSGALQAVSPAIVSEVAERTGMPVIAGGGIRDEKTAKDIVRAGANAIVIGSLFESDPEAVIRISEKIKSI</sequence>
<keyword evidence="4" id="KW-0479">Metal-binding</keyword>
<evidence type="ECO:0000256" key="5">
    <source>
        <dbReference type="ARBA" id="ARBA00022842"/>
    </source>
</evidence>
<keyword evidence="3 10" id="KW-0808">Transferase</keyword>
<dbReference type="GO" id="GO:0005737">
    <property type="term" value="C:cytoplasm"/>
    <property type="evidence" value="ECO:0007669"/>
    <property type="project" value="InterPro"/>
</dbReference>
<dbReference type="GO" id="GO:0006650">
    <property type="term" value="P:glycerophospholipid metabolic process"/>
    <property type="evidence" value="ECO:0007669"/>
    <property type="project" value="InterPro"/>
</dbReference>
<keyword evidence="5" id="KW-0460">Magnesium</keyword>
<dbReference type="NCBIfam" id="TIGR01769">
    <property type="entry name" value="GGGP"/>
    <property type="match status" value="1"/>
</dbReference>
<dbReference type="HAMAP" id="MF_00112">
    <property type="entry name" value="GGGP_HepGP_synthase"/>
    <property type="match status" value="1"/>
</dbReference>
<dbReference type="InterPro" id="IPR038597">
    <property type="entry name" value="GGGP/HepGP_synthase_sf"/>
</dbReference>
<dbReference type="InterPro" id="IPR001295">
    <property type="entry name" value="Dihydroorotate_DH_CS"/>
</dbReference>
<evidence type="ECO:0000256" key="1">
    <source>
        <dbReference type="ARBA" id="ARBA00012676"/>
    </source>
</evidence>
<dbReference type="EC" id="2.5.1.41" evidence="1"/>
<gene>
    <name evidence="10" type="ORF">SDC9_53213</name>
</gene>
<dbReference type="EMBL" id="VSSQ01001278">
    <property type="protein sequence ID" value="MPM06910.1"/>
    <property type="molecule type" value="Genomic_DNA"/>
</dbReference>
<dbReference type="PANTHER" id="PTHR21235">
    <property type="entry name" value="IMIDAZOLE GLYCEROL PHOSPHATE SYNTHASE SUBUNIT HISF/H IGP SYNTHASE SUBUNIT HISF/H"/>
    <property type="match status" value="1"/>
</dbReference>
<dbReference type="Gene3D" id="3.20.20.390">
    <property type="entry name" value="FMN-linked oxidoreductases"/>
    <property type="match status" value="1"/>
</dbReference>
<dbReference type="NCBIfam" id="TIGR01768">
    <property type="entry name" value="GGGP-family"/>
    <property type="match status" value="1"/>
</dbReference>
<evidence type="ECO:0000256" key="3">
    <source>
        <dbReference type="ARBA" id="ARBA00022679"/>
    </source>
</evidence>
<dbReference type="InterPro" id="IPR050064">
    <property type="entry name" value="IGPS_HisA/HisF"/>
</dbReference>
<evidence type="ECO:0000256" key="8">
    <source>
        <dbReference type="ARBA" id="ARBA00023264"/>
    </source>
</evidence>
<dbReference type="GO" id="GO:0047294">
    <property type="term" value="F:phosphoglycerol geranylgeranyltransferase activity"/>
    <property type="evidence" value="ECO:0007669"/>
    <property type="project" value="UniProtKB-EC"/>
</dbReference>
<evidence type="ECO:0000256" key="2">
    <source>
        <dbReference type="ARBA" id="ARBA00022516"/>
    </source>
</evidence>
<evidence type="ECO:0000256" key="9">
    <source>
        <dbReference type="ARBA" id="ARBA00047288"/>
    </source>
</evidence>
<dbReference type="InterPro" id="IPR008205">
    <property type="entry name" value="GGGP_HepGP_synthase"/>
</dbReference>
<keyword evidence="8" id="KW-1208">Phospholipid metabolism</keyword>
<dbReference type="Pfam" id="PF01884">
    <property type="entry name" value="PcrB"/>
    <property type="match status" value="1"/>
</dbReference>
<dbReference type="NCBIfam" id="NF003198">
    <property type="entry name" value="PRK04169.1-2"/>
    <property type="match status" value="1"/>
</dbReference>